<feature type="non-terminal residue" evidence="1">
    <location>
        <position position="45"/>
    </location>
</feature>
<name>A0A820S1L4_9BILA</name>
<organism evidence="1 2">
    <name type="scientific">Adineta steineri</name>
    <dbReference type="NCBI Taxonomy" id="433720"/>
    <lineage>
        <taxon>Eukaryota</taxon>
        <taxon>Metazoa</taxon>
        <taxon>Spiralia</taxon>
        <taxon>Gnathifera</taxon>
        <taxon>Rotifera</taxon>
        <taxon>Eurotatoria</taxon>
        <taxon>Bdelloidea</taxon>
        <taxon>Adinetida</taxon>
        <taxon>Adinetidae</taxon>
        <taxon>Adineta</taxon>
    </lineage>
</organism>
<gene>
    <name evidence="1" type="ORF">OKA104_LOCUS54171</name>
</gene>
<reference evidence="1" key="1">
    <citation type="submission" date="2021-02" db="EMBL/GenBank/DDBJ databases">
        <authorList>
            <person name="Nowell W R."/>
        </authorList>
    </citation>
    <scope>NUCLEOTIDE SEQUENCE</scope>
</reference>
<dbReference type="Proteomes" id="UP000663881">
    <property type="component" value="Unassembled WGS sequence"/>
</dbReference>
<protein>
    <submittedName>
        <fullName evidence="1">Uncharacterized protein</fullName>
    </submittedName>
</protein>
<proteinExistence type="predicted"/>
<dbReference type="EMBL" id="CAJOAY010035412">
    <property type="protein sequence ID" value="CAF4451182.1"/>
    <property type="molecule type" value="Genomic_DNA"/>
</dbReference>
<evidence type="ECO:0000313" key="1">
    <source>
        <dbReference type="EMBL" id="CAF4451182.1"/>
    </source>
</evidence>
<sequence>MPENDKWIKDWPKIQGLYSYSDNISSKVWIKIQQYHRNSTKEVDP</sequence>
<accession>A0A820S1L4</accession>
<comment type="caution">
    <text evidence="1">The sequence shown here is derived from an EMBL/GenBank/DDBJ whole genome shotgun (WGS) entry which is preliminary data.</text>
</comment>
<dbReference type="AlphaFoldDB" id="A0A820S1L4"/>
<evidence type="ECO:0000313" key="2">
    <source>
        <dbReference type="Proteomes" id="UP000663881"/>
    </source>
</evidence>